<name>S8ASL7_PENO1</name>
<dbReference type="Gene3D" id="3.40.50.720">
    <property type="entry name" value="NAD(P)-binding Rossmann-like Domain"/>
    <property type="match status" value="1"/>
</dbReference>
<evidence type="ECO:0000313" key="5">
    <source>
        <dbReference type="Proteomes" id="UP000019376"/>
    </source>
</evidence>
<dbReference type="AlphaFoldDB" id="S8ASL7"/>
<dbReference type="OrthoDB" id="191139at2759"/>
<dbReference type="GO" id="GO:0016491">
    <property type="term" value="F:oxidoreductase activity"/>
    <property type="evidence" value="ECO:0007669"/>
    <property type="project" value="UniProtKB-KW"/>
</dbReference>
<dbReference type="InterPro" id="IPR036291">
    <property type="entry name" value="NAD(P)-bd_dom_sf"/>
</dbReference>
<evidence type="ECO:0000256" key="3">
    <source>
        <dbReference type="ARBA" id="ARBA00023002"/>
    </source>
</evidence>
<dbReference type="InterPro" id="IPR002347">
    <property type="entry name" value="SDR_fam"/>
</dbReference>
<dbReference type="SUPFAM" id="SSF51735">
    <property type="entry name" value="NAD(P)-binding Rossmann-fold domains"/>
    <property type="match status" value="1"/>
</dbReference>
<evidence type="ECO:0000256" key="2">
    <source>
        <dbReference type="ARBA" id="ARBA00022857"/>
    </source>
</evidence>
<keyword evidence="3" id="KW-0560">Oxidoreductase</keyword>
<gene>
    <name evidence="4" type="ORF">PDE_04032</name>
</gene>
<dbReference type="EMBL" id="KB644411">
    <property type="protein sequence ID" value="EPS29083.1"/>
    <property type="molecule type" value="Genomic_DNA"/>
</dbReference>
<dbReference type="eggNOG" id="KOG1208">
    <property type="taxonomic scope" value="Eukaryota"/>
</dbReference>
<proteinExistence type="inferred from homology"/>
<evidence type="ECO:0000313" key="4">
    <source>
        <dbReference type="EMBL" id="EPS29083.1"/>
    </source>
</evidence>
<dbReference type="PANTHER" id="PTHR24320">
    <property type="entry name" value="RETINOL DEHYDROGENASE"/>
    <property type="match status" value="1"/>
</dbReference>
<dbReference type="PANTHER" id="PTHR24320:SF154">
    <property type="entry name" value="OXIDOREDUCTASE, SHORT-CHAIN DEHYDROGENASE_REDUCTASE FAMILY (AFU_ORTHOLOGUE AFUA_2G04560)"/>
    <property type="match status" value="1"/>
</dbReference>
<evidence type="ECO:0000256" key="1">
    <source>
        <dbReference type="ARBA" id="ARBA00006484"/>
    </source>
</evidence>
<accession>S8ASL7</accession>
<keyword evidence="2" id="KW-0521">NADP</keyword>
<dbReference type="PhylomeDB" id="S8ASL7"/>
<dbReference type="STRING" id="933388.S8ASL7"/>
<protein>
    <submittedName>
        <fullName evidence="4">Uncharacterized protein</fullName>
    </submittedName>
</protein>
<keyword evidence="5" id="KW-1185">Reference proteome</keyword>
<organism evidence="4 5">
    <name type="scientific">Penicillium oxalicum (strain 114-2 / CGMCC 5302)</name>
    <name type="common">Penicillium decumbens</name>
    <dbReference type="NCBI Taxonomy" id="933388"/>
    <lineage>
        <taxon>Eukaryota</taxon>
        <taxon>Fungi</taxon>
        <taxon>Dikarya</taxon>
        <taxon>Ascomycota</taxon>
        <taxon>Pezizomycotina</taxon>
        <taxon>Eurotiomycetes</taxon>
        <taxon>Eurotiomycetidae</taxon>
        <taxon>Eurotiales</taxon>
        <taxon>Aspergillaceae</taxon>
        <taxon>Penicillium</taxon>
    </lineage>
</organism>
<reference evidence="4 5" key="1">
    <citation type="journal article" date="2013" name="PLoS ONE">
        <title>Genomic and secretomic analyses reveal unique features of the lignocellulolytic enzyme system of Penicillium decumbens.</title>
        <authorList>
            <person name="Liu G."/>
            <person name="Zhang L."/>
            <person name="Wei X."/>
            <person name="Zou G."/>
            <person name="Qin Y."/>
            <person name="Ma L."/>
            <person name="Li J."/>
            <person name="Zheng H."/>
            <person name="Wang S."/>
            <person name="Wang C."/>
            <person name="Xun L."/>
            <person name="Zhao G.-P."/>
            <person name="Zhou Z."/>
            <person name="Qu Y."/>
        </authorList>
    </citation>
    <scope>NUCLEOTIDE SEQUENCE [LARGE SCALE GENOMIC DNA]</scope>
    <source>
        <strain evidence="5">114-2 / CGMCC 5302</strain>
    </source>
</reference>
<sequence length="343" mass="38150">MSGLRTYRNYSLSETPSLEGQVAVVTGGQEGIGKEITAQLLLHGIDQVIIVARNEDNFKSAYDDWRVRKGTNLTEGDNRVVFMKCDLGDMKNVAATAERITQRADQIHILICNAGLGVQPIEPLNDDGIDPIFAVNCIGHQMLTTLLLPNIKRATATAPHGARIIFTSSSMHQFCRTLDLADLTRPSGIYPHLADCVWRYGRSKVGNTLFAKELNRRLLLDAAENDDPAARDIYVNSYFPGIVVTRQWQGWSEHMGDLVGKVMRFLARFGGQSDEDGAASAMYLAASPKVKELDSRGLYYIPIATVDEPTALAQDEKLATRLWDWIDDRVAQKLGPDWKTVQW</sequence>
<dbReference type="Proteomes" id="UP000019376">
    <property type="component" value="Unassembled WGS sequence"/>
</dbReference>
<dbReference type="HOGENOM" id="CLU_010194_44_6_1"/>
<comment type="similarity">
    <text evidence="1">Belongs to the short-chain dehydrogenases/reductases (SDR) family.</text>
</comment>
<dbReference type="Pfam" id="PF00106">
    <property type="entry name" value="adh_short"/>
    <property type="match status" value="1"/>
</dbReference>
<dbReference type="PRINTS" id="PR00081">
    <property type="entry name" value="GDHRDH"/>
</dbReference>